<proteinExistence type="predicted"/>
<comment type="caution">
    <text evidence="1">The sequence shown here is derived from an EMBL/GenBank/DDBJ whole genome shotgun (WGS) entry which is preliminary data.</text>
</comment>
<organism evidence="1 2">
    <name type="scientific">Polyangium sorediatum</name>
    <dbReference type="NCBI Taxonomy" id="889274"/>
    <lineage>
        <taxon>Bacteria</taxon>
        <taxon>Pseudomonadati</taxon>
        <taxon>Myxococcota</taxon>
        <taxon>Polyangia</taxon>
        <taxon>Polyangiales</taxon>
        <taxon>Polyangiaceae</taxon>
        <taxon>Polyangium</taxon>
    </lineage>
</organism>
<accession>A0ABT6P3H6</accession>
<evidence type="ECO:0000313" key="1">
    <source>
        <dbReference type="EMBL" id="MDI1434795.1"/>
    </source>
</evidence>
<dbReference type="EMBL" id="JARZHI010000047">
    <property type="protein sequence ID" value="MDI1434795.1"/>
    <property type="molecule type" value="Genomic_DNA"/>
</dbReference>
<evidence type="ECO:0000313" key="2">
    <source>
        <dbReference type="Proteomes" id="UP001160301"/>
    </source>
</evidence>
<protein>
    <submittedName>
        <fullName evidence="1">Uncharacterized protein</fullName>
    </submittedName>
</protein>
<sequence>MVQMTAQQEIHVLCEQRTTRVTIAQIRERMMHEGEAKTWEGSTAFGREPRDLVLGQQQVVAVAFAAEPCGIQADDVNVERMIGKTDGRPVTEAAMGRLLRHEAGVAERRHPPPIRALACEQLIELCVRISRRRFPARDPLRALFVGHLEEERSKLLPARLVHVSVHVVVAGNHEESVRGEAKTSDHLLDELAGLRVLRFETRLRDVAREANEVHRNAVRDEIVEVLRPRISEHTTPAPVPC</sequence>
<keyword evidence="2" id="KW-1185">Reference proteome</keyword>
<gene>
    <name evidence="1" type="ORF">QHF89_35165</name>
</gene>
<dbReference type="Proteomes" id="UP001160301">
    <property type="component" value="Unassembled WGS sequence"/>
</dbReference>
<reference evidence="1 2" key="1">
    <citation type="submission" date="2023-04" db="EMBL/GenBank/DDBJ databases">
        <title>The genome sequence of Polyangium sorediatum DSM14670.</title>
        <authorList>
            <person name="Zhang X."/>
        </authorList>
    </citation>
    <scope>NUCLEOTIDE SEQUENCE [LARGE SCALE GENOMIC DNA]</scope>
    <source>
        <strain evidence="1 2">DSM 14670</strain>
    </source>
</reference>
<name>A0ABT6P3H6_9BACT</name>